<evidence type="ECO:0000256" key="3">
    <source>
        <dbReference type="ARBA" id="ARBA00022448"/>
    </source>
</evidence>
<dbReference type="Pfam" id="PF07690">
    <property type="entry name" value="MFS_1"/>
    <property type="match status" value="1"/>
</dbReference>
<evidence type="ECO:0000256" key="2">
    <source>
        <dbReference type="ARBA" id="ARBA00006236"/>
    </source>
</evidence>
<feature type="domain" description="Major facilitator superfamily (MFS) profile" evidence="9">
    <location>
        <begin position="15"/>
        <end position="404"/>
    </location>
</feature>
<evidence type="ECO:0000256" key="4">
    <source>
        <dbReference type="ARBA" id="ARBA00022475"/>
    </source>
</evidence>
<keyword evidence="6 8" id="KW-1133">Transmembrane helix</keyword>
<keyword evidence="5 8" id="KW-0812">Transmembrane</keyword>
<evidence type="ECO:0000256" key="7">
    <source>
        <dbReference type="ARBA" id="ARBA00023136"/>
    </source>
</evidence>
<dbReference type="InterPro" id="IPR036259">
    <property type="entry name" value="MFS_trans_sf"/>
</dbReference>
<feature type="transmembrane region" description="Helical" evidence="8">
    <location>
        <begin position="12"/>
        <end position="29"/>
    </location>
</feature>
<sequence length="407" mass="44724">MQKHTKIHGFSKLKLVIILALMSSIAPLSTDMYLPALSHVEQSFHTSKALTQLSLASFFVAFALGQLIYGPLSDIFGRKIPALVGIFFFIVSSLFCVIIDNIYAFIALRFFEALGGCAGVVIARAIVNDLFEIKEAAGIFALMMVFSSLAPMLSPTFGSFLLEYFSWHSIFTTLFALGILLFLMILFGLKESAPHLKNKKFSHKEAMKSYKFVLKDKRFLTYVFCAALALAAMFAYITGSSFVFTEFFDLSEQQFGMLFGANALGFVICANINARLVRKFESEKILSKALMIMFVSTLILLINAFLYPNLFLFEASIFTSIAMLGFIAPNTTTLAMARFKEHSGTASAVLGFIQFALAGLISSVVSALDANTPIILACVMCACVMCACVLVANMIYFLGKKNPKGKI</sequence>
<dbReference type="GO" id="GO:0005886">
    <property type="term" value="C:plasma membrane"/>
    <property type="evidence" value="ECO:0007669"/>
    <property type="project" value="UniProtKB-SubCell"/>
</dbReference>
<dbReference type="Gene3D" id="1.20.1720.10">
    <property type="entry name" value="Multidrug resistance protein D"/>
    <property type="match status" value="1"/>
</dbReference>
<dbReference type="InterPro" id="IPR011701">
    <property type="entry name" value="MFS"/>
</dbReference>
<gene>
    <name evidence="10" type="ORF">CUJ71_08395</name>
</gene>
<protein>
    <submittedName>
        <fullName evidence="10">Multidrug effflux MFS transporter</fullName>
    </submittedName>
</protein>
<dbReference type="FunFam" id="1.20.1720.10:FF:000005">
    <property type="entry name" value="Bcr/CflA family efflux transporter"/>
    <property type="match status" value="1"/>
</dbReference>
<comment type="similarity">
    <text evidence="2">Belongs to the major facilitator superfamily. Bcr/CmlA family.</text>
</comment>
<dbReference type="GO" id="GO:0042910">
    <property type="term" value="F:xenobiotic transmembrane transporter activity"/>
    <property type="evidence" value="ECO:0007669"/>
    <property type="project" value="InterPro"/>
</dbReference>
<dbReference type="PROSITE" id="PS50850">
    <property type="entry name" value="MFS"/>
    <property type="match status" value="1"/>
</dbReference>
<dbReference type="AlphaFoldDB" id="A0A5T0V796"/>
<keyword evidence="4" id="KW-1003">Cell membrane</keyword>
<dbReference type="CDD" id="cd17320">
    <property type="entry name" value="MFS_MdfA_MDR_like"/>
    <property type="match status" value="1"/>
</dbReference>
<evidence type="ECO:0000256" key="5">
    <source>
        <dbReference type="ARBA" id="ARBA00022692"/>
    </source>
</evidence>
<evidence type="ECO:0000256" key="1">
    <source>
        <dbReference type="ARBA" id="ARBA00004651"/>
    </source>
</evidence>
<feature type="transmembrane region" description="Helical" evidence="8">
    <location>
        <begin position="49"/>
        <end position="70"/>
    </location>
</feature>
<reference evidence="10" key="1">
    <citation type="submission" date="2018-06" db="EMBL/GenBank/DDBJ databases">
        <authorList>
            <consortium name="GenomeTrakr network: Whole genome sequencing for foodborne pathogen traceback"/>
        </authorList>
    </citation>
    <scope>NUCLEOTIDE SEQUENCE</scope>
    <source>
        <strain evidence="10">NC_C3417</strain>
    </source>
</reference>
<dbReference type="RefSeq" id="WP_002828659.1">
    <property type="nucleotide sequence ID" value="NZ_JAAJZX010000004.1"/>
</dbReference>
<feature type="transmembrane region" description="Helical" evidence="8">
    <location>
        <begin position="219"/>
        <end position="237"/>
    </location>
</feature>
<name>A0A5T0V796_CAMCO</name>
<feature type="transmembrane region" description="Helical" evidence="8">
    <location>
        <begin position="167"/>
        <end position="189"/>
    </location>
</feature>
<dbReference type="NCBIfam" id="TIGR00710">
    <property type="entry name" value="efflux_Bcr_CflA"/>
    <property type="match status" value="1"/>
</dbReference>
<accession>A0A5T0V796</accession>
<feature type="transmembrane region" description="Helical" evidence="8">
    <location>
        <begin position="139"/>
        <end position="161"/>
    </location>
</feature>
<feature type="transmembrane region" description="Helical" evidence="8">
    <location>
        <begin position="289"/>
        <end position="311"/>
    </location>
</feature>
<dbReference type="SUPFAM" id="SSF103473">
    <property type="entry name" value="MFS general substrate transporter"/>
    <property type="match status" value="1"/>
</dbReference>
<dbReference type="GO" id="GO:1990961">
    <property type="term" value="P:xenobiotic detoxification by transmembrane export across the plasma membrane"/>
    <property type="evidence" value="ECO:0007669"/>
    <property type="project" value="InterPro"/>
</dbReference>
<dbReference type="InterPro" id="IPR004812">
    <property type="entry name" value="Efflux_drug-R_Bcr/CmlA"/>
</dbReference>
<feature type="transmembrane region" description="Helical" evidence="8">
    <location>
        <begin position="257"/>
        <end position="277"/>
    </location>
</feature>
<dbReference type="PANTHER" id="PTHR23502:SF132">
    <property type="entry name" value="POLYAMINE TRANSPORTER 2-RELATED"/>
    <property type="match status" value="1"/>
</dbReference>
<keyword evidence="3" id="KW-0813">Transport</keyword>
<dbReference type="PANTHER" id="PTHR23502">
    <property type="entry name" value="MAJOR FACILITATOR SUPERFAMILY"/>
    <property type="match status" value="1"/>
</dbReference>
<dbReference type="InterPro" id="IPR020846">
    <property type="entry name" value="MFS_dom"/>
</dbReference>
<organism evidence="10">
    <name type="scientific">Campylobacter coli</name>
    <dbReference type="NCBI Taxonomy" id="195"/>
    <lineage>
        <taxon>Bacteria</taxon>
        <taxon>Pseudomonadati</taxon>
        <taxon>Campylobacterota</taxon>
        <taxon>Epsilonproteobacteria</taxon>
        <taxon>Campylobacterales</taxon>
        <taxon>Campylobacteraceae</taxon>
        <taxon>Campylobacter</taxon>
    </lineage>
</organism>
<evidence type="ECO:0000313" key="10">
    <source>
        <dbReference type="EMBL" id="EAK4245546.1"/>
    </source>
</evidence>
<feature type="transmembrane region" description="Helical" evidence="8">
    <location>
        <begin position="374"/>
        <end position="398"/>
    </location>
</feature>
<feature type="transmembrane region" description="Helical" evidence="8">
    <location>
        <begin position="110"/>
        <end position="127"/>
    </location>
</feature>
<evidence type="ECO:0000256" key="8">
    <source>
        <dbReference type="SAM" id="Phobius"/>
    </source>
</evidence>
<proteinExistence type="inferred from homology"/>
<comment type="caution">
    <text evidence="10">The sequence shown here is derived from an EMBL/GenBank/DDBJ whole genome shotgun (WGS) entry which is preliminary data.</text>
</comment>
<feature type="transmembrane region" description="Helical" evidence="8">
    <location>
        <begin position="317"/>
        <end position="337"/>
    </location>
</feature>
<keyword evidence="7 8" id="KW-0472">Membrane</keyword>
<dbReference type="EMBL" id="AACGCR010000016">
    <property type="protein sequence ID" value="EAK4245546.1"/>
    <property type="molecule type" value="Genomic_DNA"/>
</dbReference>
<feature type="transmembrane region" description="Helical" evidence="8">
    <location>
        <begin position="349"/>
        <end position="368"/>
    </location>
</feature>
<evidence type="ECO:0000259" key="9">
    <source>
        <dbReference type="PROSITE" id="PS50850"/>
    </source>
</evidence>
<comment type="subcellular location">
    <subcellularLocation>
        <location evidence="1">Cell membrane</location>
        <topology evidence="1">Multi-pass membrane protein</topology>
    </subcellularLocation>
</comment>
<feature type="transmembrane region" description="Helical" evidence="8">
    <location>
        <begin position="82"/>
        <end position="104"/>
    </location>
</feature>
<evidence type="ECO:0000256" key="6">
    <source>
        <dbReference type="ARBA" id="ARBA00022989"/>
    </source>
</evidence>